<evidence type="ECO:0000256" key="8">
    <source>
        <dbReference type="ARBA" id="ARBA00023012"/>
    </source>
</evidence>
<proteinExistence type="predicted"/>
<dbReference type="Proteomes" id="UP001150924">
    <property type="component" value="Unassembled WGS sequence"/>
</dbReference>
<evidence type="ECO:0000313" key="12">
    <source>
        <dbReference type="EMBL" id="MCY1009388.1"/>
    </source>
</evidence>
<evidence type="ECO:0000256" key="5">
    <source>
        <dbReference type="ARBA" id="ARBA00022741"/>
    </source>
</evidence>
<evidence type="ECO:0000259" key="10">
    <source>
        <dbReference type="PROSITE" id="PS50109"/>
    </source>
</evidence>
<keyword evidence="13" id="KW-1185">Reference proteome</keyword>
<keyword evidence="4" id="KW-0808">Transferase</keyword>
<dbReference type="InterPro" id="IPR001789">
    <property type="entry name" value="Sig_transdc_resp-reg_receiver"/>
</dbReference>
<keyword evidence="3 9" id="KW-0597">Phosphoprotein</keyword>
<name>A0A9X3J0T5_9BACT</name>
<dbReference type="PANTHER" id="PTHR43065:SF46">
    <property type="entry name" value="C4-DICARBOXYLATE TRANSPORT SENSOR PROTEIN DCTB"/>
    <property type="match status" value="1"/>
</dbReference>
<dbReference type="GO" id="GO:0000155">
    <property type="term" value="F:phosphorelay sensor kinase activity"/>
    <property type="evidence" value="ECO:0007669"/>
    <property type="project" value="InterPro"/>
</dbReference>
<feature type="modified residue" description="4-aspartylphosphate" evidence="9">
    <location>
        <position position="489"/>
    </location>
</feature>
<dbReference type="SMART" id="SM00448">
    <property type="entry name" value="REC"/>
    <property type="match status" value="1"/>
</dbReference>
<evidence type="ECO:0000256" key="7">
    <source>
        <dbReference type="ARBA" id="ARBA00022840"/>
    </source>
</evidence>
<organism evidence="12 13">
    <name type="scientific">Nannocystis pusilla</name>
    <dbReference type="NCBI Taxonomy" id="889268"/>
    <lineage>
        <taxon>Bacteria</taxon>
        <taxon>Pseudomonadati</taxon>
        <taxon>Myxococcota</taxon>
        <taxon>Polyangia</taxon>
        <taxon>Nannocystales</taxon>
        <taxon>Nannocystaceae</taxon>
        <taxon>Nannocystis</taxon>
    </lineage>
</organism>
<comment type="catalytic activity">
    <reaction evidence="1">
        <text>ATP + protein L-histidine = ADP + protein N-phospho-L-histidine.</text>
        <dbReference type="EC" id="2.7.13.3"/>
    </reaction>
</comment>
<gene>
    <name evidence="12" type="ORF">OV079_28255</name>
</gene>
<comment type="caution">
    <text evidence="12">The sequence shown here is derived from an EMBL/GenBank/DDBJ whole genome shotgun (WGS) entry which is preliminary data.</text>
</comment>
<feature type="domain" description="Histidine kinase" evidence="10">
    <location>
        <begin position="201"/>
        <end position="417"/>
    </location>
</feature>
<protein>
    <recommendedName>
        <fullName evidence="2">histidine kinase</fullName>
        <ecNumber evidence="2">2.7.13.3</ecNumber>
    </recommendedName>
</protein>
<keyword evidence="8" id="KW-0902">Two-component regulatory system</keyword>
<dbReference type="EMBL" id="JAPNKE010000002">
    <property type="protein sequence ID" value="MCY1009388.1"/>
    <property type="molecule type" value="Genomic_DNA"/>
</dbReference>
<dbReference type="CDD" id="cd00082">
    <property type="entry name" value="HisKA"/>
    <property type="match status" value="1"/>
</dbReference>
<dbReference type="SUPFAM" id="SSF47384">
    <property type="entry name" value="Homodimeric domain of signal transducing histidine kinase"/>
    <property type="match status" value="1"/>
</dbReference>
<keyword evidence="5" id="KW-0547">Nucleotide-binding</keyword>
<dbReference type="Pfam" id="PF02518">
    <property type="entry name" value="HATPase_c"/>
    <property type="match status" value="1"/>
</dbReference>
<evidence type="ECO:0000256" key="6">
    <source>
        <dbReference type="ARBA" id="ARBA00022777"/>
    </source>
</evidence>
<dbReference type="InterPro" id="IPR004358">
    <property type="entry name" value="Sig_transdc_His_kin-like_C"/>
</dbReference>
<dbReference type="CDD" id="cd00156">
    <property type="entry name" value="REC"/>
    <property type="match status" value="1"/>
</dbReference>
<evidence type="ECO:0000259" key="11">
    <source>
        <dbReference type="PROSITE" id="PS50110"/>
    </source>
</evidence>
<evidence type="ECO:0000256" key="4">
    <source>
        <dbReference type="ARBA" id="ARBA00022679"/>
    </source>
</evidence>
<keyword evidence="7" id="KW-0067">ATP-binding</keyword>
<dbReference type="SMART" id="SM00387">
    <property type="entry name" value="HATPase_c"/>
    <property type="match status" value="1"/>
</dbReference>
<dbReference type="Gene3D" id="3.40.50.2300">
    <property type="match status" value="1"/>
</dbReference>
<dbReference type="PANTHER" id="PTHR43065">
    <property type="entry name" value="SENSOR HISTIDINE KINASE"/>
    <property type="match status" value="1"/>
</dbReference>
<keyword evidence="6" id="KW-0418">Kinase</keyword>
<dbReference type="PRINTS" id="PR00344">
    <property type="entry name" value="BCTRLSENSOR"/>
</dbReference>
<dbReference type="InterPro" id="IPR036890">
    <property type="entry name" value="HATPase_C_sf"/>
</dbReference>
<sequence>MEQRVLIYTPRGRDAEVVAAVLRSVSLEVVACSDQRDLLARLDEGAACAILTEETLAAEPQASLREWLARQPAWSDFPFIVLALRHARRRSARTAATLRELGNLLLLERPLNAETLASAAKSAVRARQRQYAMRSHWAELAAARAEVDQANALLESRIAQRTAALASANDRLTAEIAERERTQMALTQAQKMEALGQLTGGIAHDFNNLLHVVSMNLDLVDMITEDPNIHATNQRAKDAVSRGARLTGQLLAFARRRSMLPRVNDIRVVLHEMRDLLTLALGANVSLEMSTGPEELHAFVDANQLEMAVLNLSMNARDAMPAGGRLHVQAAASDGAGTELPLGEYVAISVKDEGVGIPTDLLGKIFEPFFTTKPVGKGTGLGLSQVYGFAKQSGGTARVESAPGAGTTVQILLPLQSKPDGDECRPEPPRASDRPARRFEILVVEDDEEVRRAVVEGLQSLGYGVGAVASAEEGLKSVEQAAPDLLFVDFAMPGMNGAEFIQAARARGAAMPVVIASGYADMQEIERLIDTRYFLSKPFDIAAMSRVVADALADR</sequence>
<dbReference type="InterPro" id="IPR003594">
    <property type="entry name" value="HATPase_dom"/>
</dbReference>
<accession>A0A9X3J0T5</accession>
<evidence type="ECO:0000256" key="3">
    <source>
        <dbReference type="ARBA" id="ARBA00022553"/>
    </source>
</evidence>
<dbReference type="SUPFAM" id="SSF55874">
    <property type="entry name" value="ATPase domain of HSP90 chaperone/DNA topoisomerase II/histidine kinase"/>
    <property type="match status" value="1"/>
</dbReference>
<feature type="domain" description="Response regulatory" evidence="11">
    <location>
        <begin position="440"/>
        <end position="552"/>
    </location>
</feature>
<dbReference type="Gene3D" id="3.30.565.10">
    <property type="entry name" value="Histidine kinase-like ATPase, C-terminal domain"/>
    <property type="match status" value="1"/>
</dbReference>
<dbReference type="InterPro" id="IPR005467">
    <property type="entry name" value="His_kinase_dom"/>
</dbReference>
<evidence type="ECO:0000256" key="2">
    <source>
        <dbReference type="ARBA" id="ARBA00012438"/>
    </source>
</evidence>
<dbReference type="Gene3D" id="1.10.287.130">
    <property type="match status" value="1"/>
</dbReference>
<evidence type="ECO:0000256" key="1">
    <source>
        <dbReference type="ARBA" id="ARBA00000085"/>
    </source>
</evidence>
<dbReference type="EC" id="2.7.13.3" evidence="2"/>
<dbReference type="InterPro" id="IPR036097">
    <property type="entry name" value="HisK_dim/P_sf"/>
</dbReference>
<evidence type="ECO:0000256" key="9">
    <source>
        <dbReference type="PROSITE-ProRule" id="PRU00169"/>
    </source>
</evidence>
<evidence type="ECO:0000313" key="13">
    <source>
        <dbReference type="Proteomes" id="UP001150924"/>
    </source>
</evidence>
<dbReference type="GO" id="GO:0005524">
    <property type="term" value="F:ATP binding"/>
    <property type="evidence" value="ECO:0007669"/>
    <property type="project" value="UniProtKB-KW"/>
</dbReference>
<dbReference type="RefSeq" id="WP_267772054.1">
    <property type="nucleotide sequence ID" value="NZ_JAPNKE010000002.1"/>
</dbReference>
<dbReference type="InterPro" id="IPR003661">
    <property type="entry name" value="HisK_dim/P_dom"/>
</dbReference>
<dbReference type="InterPro" id="IPR011006">
    <property type="entry name" value="CheY-like_superfamily"/>
</dbReference>
<dbReference type="PROSITE" id="PS50110">
    <property type="entry name" value="RESPONSE_REGULATORY"/>
    <property type="match status" value="1"/>
</dbReference>
<dbReference type="Pfam" id="PF00072">
    <property type="entry name" value="Response_reg"/>
    <property type="match status" value="1"/>
</dbReference>
<dbReference type="SUPFAM" id="SSF52172">
    <property type="entry name" value="CheY-like"/>
    <property type="match status" value="2"/>
</dbReference>
<reference evidence="12" key="1">
    <citation type="submission" date="2022-11" db="EMBL/GenBank/DDBJ databases">
        <title>Minimal conservation of predation-associated metabolite biosynthetic gene clusters underscores biosynthetic potential of Myxococcota including descriptions for ten novel species: Archangium lansinium sp. nov., Myxococcus landrumus sp. nov., Nannocystis bai.</title>
        <authorList>
            <person name="Ahearne A."/>
            <person name="Stevens C."/>
            <person name="Phillips K."/>
        </authorList>
    </citation>
    <scope>NUCLEOTIDE SEQUENCE</scope>
    <source>
        <strain evidence="12">Na p29</strain>
    </source>
</reference>
<dbReference type="PROSITE" id="PS50109">
    <property type="entry name" value="HIS_KIN"/>
    <property type="match status" value="1"/>
</dbReference>
<dbReference type="AlphaFoldDB" id="A0A9X3J0T5"/>